<keyword evidence="2" id="KW-0547">Nucleotide-binding</keyword>
<comment type="function">
    <text evidence="2">Decapping enzyme for NAD-capped RNAs: specifically hydrolyzes the nicotinamide adenine dinucleotide (NAD) cap from a subset of RNAs by removing the entire NAD moiety from the 5'-end of an NAD-capped RNA.</text>
</comment>
<dbReference type="AlphaFoldDB" id="A0A8B7NLU8"/>
<dbReference type="GO" id="GO:0003723">
    <property type="term" value="F:RNA binding"/>
    <property type="evidence" value="ECO:0007669"/>
    <property type="project" value="UniProtKB-KW"/>
</dbReference>
<keyword evidence="2" id="KW-0539">Nucleus</keyword>
<evidence type="ECO:0000256" key="1">
    <source>
        <dbReference type="ARBA" id="ARBA00006562"/>
    </source>
</evidence>
<gene>
    <name evidence="5" type="primary">LOC108671583</name>
</gene>
<keyword evidence="2" id="KW-0694">RNA-binding</keyword>
<keyword evidence="2" id="KW-0479">Metal-binding</keyword>
<dbReference type="Pfam" id="PF08652">
    <property type="entry name" value="RAI1"/>
    <property type="match status" value="1"/>
</dbReference>
<organism evidence="4 5">
    <name type="scientific">Hyalella azteca</name>
    <name type="common">Amphipod</name>
    <dbReference type="NCBI Taxonomy" id="294128"/>
    <lineage>
        <taxon>Eukaryota</taxon>
        <taxon>Metazoa</taxon>
        <taxon>Ecdysozoa</taxon>
        <taxon>Arthropoda</taxon>
        <taxon>Crustacea</taxon>
        <taxon>Multicrustacea</taxon>
        <taxon>Malacostraca</taxon>
        <taxon>Eumalacostraca</taxon>
        <taxon>Peracarida</taxon>
        <taxon>Amphipoda</taxon>
        <taxon>Senticaudata</taxon>
        <taxon>Talitrida</taxon>
        <taxon>Talitroidea</taxon>
        <taxon>Hyalellidae</taxon>
        <taxon>Hyalella</taxon>
    </lineage>
</organism>
<keyword evidence="4" id="KW-1185">Reference proteome</keyword>
<dbReference type="InterPro" id="IPR039039">
    <property type="entry name" value="RAI1-like_fam"/>
</dbReference>
<sequence length="355" mass="41132">MASPSGTENSSSVLFSPTIIGHYSMTGEIQDFDGRNCAQIVIDWDEASEKKLKTPMDLNMAMDKVQRKNMKNHFNDRLKKLQQWILEHPECMNAKPNFVTSRRVMRRLLTSIYPQEEHLVLHATKIGETIFLIRVPSKKEMQEQENASEEQQKNSSYGFKFEQFMTYGADPSTGNDENKSYYVIVQAELANHTLLYEAEADGVIKEFYKVDRLPNLSKLIELKTGMLKFDAMEQSLNPYKMRDTWAQCWPVGIQRVVCGFRDGSGVVRRIRSFRVKDLPDLQKKFKNKIDFSPDKMENSLSEFLQWAKTEVKDDEAVYELTVKQPQPGEDRFHCSRLSPASLLLLPDFVKEMRCK</sequence>
<protein>
    <recommendedName>
        <fullName evidence="2">Decapping nuclease</fullName>
        <ecNumber evidence="2">3.6.1.-</ecNumber>
    </recommendedName>
</protein>
<dbReference type="GO" id="GO:0000166">
    <property type="term" value="F:nucleotide binding"/>
    <property type="evidence" value="ECO:0007669"/>
    <property type="project" value="UniProtKB-KW"/>
</dbReference>
<evidence type="ECO:0000313" key="4">
    <source>
        <dbReference type="Proteomes" id="UP000694843"/>
    </source>
</evidence>
<comment type="subcellular location">
    <subcellularLocation>
        <location evidence="2">Nucleus</location>
    </subcellularLocation>
</comment>
<dbReference type="GO" id="GO:0034353">
    <property type="term" value="F:mRNA 5'-diphosphatase activity"/>
    <property type="evidence" value="ECO:0007669"/>
    <property type="project" value="TreeGrafter"/>
</dbReference>
<dbReference type="GeneID" id="108671583"/>
<dbReference type="GO" id="GO:0000956">
    <property type="term" value="P:nuclear-transcribed mRNA catabolic process"/>
    <property type="evidence" value="ECO:0007669"/>
    <property type="project" value="TreeGrafter"/>
</dbReference>
<dbReference type="OrthoDB" id="5853397at2759"/>
<dbReference type="InterPro" id="IPR013961">
    <property type="entry name" value="RAI1"/>
</dbReference>
<dbReference type="KEGG" id="hazt:108671583"/>
<dbReference type="GO" id="GO:0110155">
    <property type="term" value="P:NAD-cap decapping"/>
    <property type="evidence" value="ECO:0007669"/>
    <property type="project" value="TreeGrafter"/>
</dbReference>
<dbReference type="RefSeq" id="XP_018014632.1">
    <property type="nucleotide sequence ID" value="XM_018159143.2"/>
</dbReference>
<evidence type="ECO:0000259" key="3">
    <source>
        <dbReference type="Pfam" id="PF08652"/>
    </source>
</evidence>
<name>A0A8B7NLU8_HYAAZ</name>
<reference evidence="5" key="1">
    <citation type="submission" date="2025-08" db="UniProtKB">
        <authorList>
            <consortium name="RefSeq"/>
        </authorList>
    </citation>
    <scope>IDENTIFICATION</scope>
    <source>
        <tissue evidence="5">Whole organism</tissue>
    </source>
</reference>
<evidence type="ECO:0000256" key="2">
    <source>
        <dbReference type="RuleBase" id="RU367113"/>
    </source>
</evidence>
<dbReference type="PANTHER" id="PTHR12395">
    <property type="entry name" value="DOM-3 RELATED"/>
    <property type="match status" value="1"/>
</dbReference>
<accession>A0A8B7NLU8</accession>
<proteinExistence type="inferred from homology"/>
<keyword evidence="2" id="KW-0540">Nuclease</keyword>
<feature type="domain" description="RAI1-like" evidence="3">
    <location>
        <begin position="17"/>
        <end position="325"/>
    </location>
</feature>
<comment type="cofactor">
    <cofactor evidence="2">
        <name>a divalent metal cation</name>
        <dbReference type="ChEBI" id="CHEBI:60240"/>
    </cofactor>
</comment>
<dbReference type="Proteomes" id="UP000694843">
    <property type="component" value="Unplaced"/>
</dbReference>
<dbReference type="EC" id="3.6.1.-" evidence="2"/>
<evidence type="ECO:0000313" key="5">
    <source>
        <dbReference type="RefSeq" id="XP_018014632.1"/>
    </source>
</evidence>
<dbReference type="GO" id="GO:0005634">
    <property type="term" value="C:nucleus"/>
    <property type="evidence" value="ECO:0007669"/>
    <property type="project" value="UniProtKB-SubCell"/>
</dbReference>
<dbReference type="OMA" id="VVTWRGH"/>
<dbReference type="PANTHER" id="PTHR12395:SF9">
    <property type="entry name" value="DECAPPING AND EXORIBONUCLEASE PROTEIN"/>
    <property type="match status" value="1"/>
</dbReference>
<dbReference type="GO" id="GO:0004518">
    <property type="term" value="F:nuclease activity"/>
    <property type="evidence" value="ECO:0007669"/>
    <property type="project" value="UniProtKB-KW"/>
</dbReference>
<dbReference type="GO" id="GO:0046872">
    <property type="term" value="F:metal ion binding"/>
    <property type="evidence" value="ECO:0007669"/>
    <property type="project" value="UniProtKB-KW"/>
</dbReference>
<keyword evidence="2" id="KW-0378">Hydrolase</keyword>
<comment type="similarity">
    <text evidence="1 2">Belongs to the DXO/Dom3Z family.</text>
</comment>
<dbReference type="GO" id="GO:0005829">
    <property type="term" value="C:cytosol"/>
    <property type="evidence" value="ECO:0007669"/>
    <property type="project" value="TreeGrafter"/>
</dbReference>